<dbReference type="Gene3D" id="3.40.630.30">
    <property type="match status" value="1"/>
</dbReference>
<feature type="domain" description="N-acetyltransferase" evidence="1">
    <location>
        <begin position="5"/>
        <end position="162"/>
    </location>
</feature>
<evidence type="ECO:0000313" key="3">
    <source>
        <dbReference type="Proteomes" id="UP000624325"/>
    </source>
</evidence>
<dbReference type="InterPro" id="IPR000182">
    <property type="entry name" value="GNAT_dom"/>
</dbReference>
<accession>A0ABQ4C684</accession>
<protein>
    <submittedName>
        <fullName evidence="2">Aminoglycoside 2'-N-acetyltransferase</fullName>
    </submittedName>
</protein>
<organism evidence="2 3">
    <name type="scientific">Asanoa iriomotensis</name>
    <dbReference type="NCBI Taxonomy" id="234613"/>
    <lineage>
        <taxon>Bacteria</taxon>
        <taxon>Bacillati</taxon>
        <taxon>Actinomycetota</taxon>
        <taxon>Actinomycetes</taxon>
        <taxon>Micromonosporales</taxon>
        <taxon>Micromonosporaceae</taxon>
        <taxon>Asanoa</taxon>
    </lineage>
</organism>
<dbReference type="EMBL" id="BONC01000031">
    <property type="protein sequence ID" value="GIF58287.1"/>
    <property type="molecule type" value="Genomic_DNA"/>
</dbReference>
<dbReference type="PROSITE" id="PS51186">
    <property type="entry name" value="GNAT"/>
    <property type="match status" value="1"/>
</dbReference>
<reference evidence="2 3" key="1">
    <citation type="submission" date="2021-01" db="EMBL/GenBank/DDBJ databases">
        <title>Whole genome shotgun sequence of Asanoa iriomotensis NBRC 100142.</title>
        <authorList>
            <person name="Komaki H."/>
            <person name="Tamura T."/>
        </authorList>
    </citation>
    <scope>NUCLEOTIDE SEQUENCE [LARGE SCALE GENOMIC DNA]</scope>
    <source>
        <strain evidence="2 3">NBRC 100142</strain>
    </source>
</reference>
<dbReference type="InterPro" id="IPR016181">
    <property type="entry name" value="Acyl_CoA_acyltransferase"/>
</dbReference>
<gene>
    <name evidence="2" type="primary">aac</name>
    <name evidence="2" type="ORF">Air01nite_43820</name>
</gene>
<dbReference type="SUPFAM" id="SSF55729">
    <property type="entry name" value="Acyl-CoA N-acyltransferases (Nat)"/>
    <property type="match status" value="1"/>
</dbReference>
<evidence type="ECO:0000313" key="2">
    <source>
        <dbReference type="EMBL" id="GIF58287.1"/>
    </source>
</evidence>
<dbReference type="Proteomes" id="UP000624325">
    <property type="component" value="Unassembled WGS sequence"/>
</dbReference>
<sequence length="175" mass="18723">MIELVHTSAAGPDALGAAYRLLEVVFEGDFGAEDWEHSLGGMHAFAWEGDTLVGHGSVIQRRLVHNGRALRCGYVEGVGVHPDHRRQGYGAAVMGALESVIRAAYDLGALGTTEEGEALYRARGWLQWTGPLSALTPDGVVQTPQEAGAVYVLPGVMPLDLTAPLTCDWRDGDAW</sequence>
<dbReference type="CDD" id="cd04301">
    <property type="entry name" value="NAT_SF"/>
    <property type="match status" value="1"/>
</dbReference>
<dbReference type="RefSeq" id="WP_203704711.1">
    <property type="nucleotide sequence ID" value="NZ_BAAALU010000009.1"/>
</dbReference>
<dbReference type="Pfam" id="PF13527">
    <property type="entry name" value="Acetyltransf_9"/>
    <property type="match status" value="1"/>
</dbReference>
<keyword evidence="3" id="KW-1185">Reference proteome</keyword>
<evidence type="ECO:0000259" key="1">
    <source>
        <dbReference type="PROSITE" id="PS51186"/>
    </source>
</evidence>
<comment type="caution">
    <text evidence="2">The sequence shown here is derived from an EMBL/GenBank/DDBJ whole genome shotgun (WGS) entry which is preliminary data.</text>
</comment>
<proteinExistence type="predicted"/>
<name>A0ABQ4C684_9ACTN</name>